<keyword evidence="3" id="KW-0732">Signal</keyword>
<keyword evidence="2" id="KW-0812">Transmembrane</keyword>
<dbReference type="GO" id="GO:0016740">
    <property type="term" value="F:transferase activity"/>
    <property type="evidence" value="ECO:0007669"/>
    <property type="project" value="UniProtKB-KW"/>
</dbReference>
<dbReference type="EMBL" id="LT629711">
    <property type="protein sequence ID" value="SDP15004.1"/>
    <property type="molecule type" value="Genomic_DNA"/>
</dbReference>
<feature type="compositionally biased region" description="Low complexity" evidence="1">
    <location>
        <begin position="480"/>
        <end position="501"/>
    </location>
</feature>
<keyword evidence="4" id="KW-0808">Transferase</keyword>
<gene>
    <name evidence="4" type="ORF">SAMN04489867_1555</name>
</gene>
<feature type="chain" id="PRO_5009250954" evidence="3">
    <location>
        <begin position="31"/>
        <end position="554"/>
    </location>
</feature>
<evidence type="ECO:0000256" key="1">
    <source>
        <dbReference type="SAM" id="MobiDB-lite"/>
    </source>
</evidence>
<dbReference type="STRING" id="443156.SAMN04489867_1555"/>
<keyword evidence="2" id="KW-0472">Membrane</keyword>
<dbReference type="OrthoDB" id="4842970at2"/>
<feature type="region of interest" description="Disordered" evidence="1">
    <location>
        <begin position="473"/>
        <end position="514"/>
    </location>
</feature>
<evidence type="ECO:0000313" key="4">
    <source>
        <dbReference type="EMBL" id="SDP15004.1"/>
    </source>
</evidence>
<keyword evidence="5" id="KW-1185">Reference proteome</keyword>
<feature type="region of interest" description="Disordered" evidence="1">
    <location>
        <begin position="31"/>
        <end position="128"/>
    </location>
</feature>
<dbReference type="InterPro" id="IPR008930">
    <property type="entry name" value="Terpenoid_cyclase/PrenylTrfase"/>
</dbReference>
<dbReference type="AlphaFoldDB" id="A0A1H0QCE9"/>
<evidence type="ECO:0000313" key="5">
    <source>
        <dbReference type="Proteomes" id="UP000199077"/>
    </source>
</evidence>
<reference evidence="5" key="1">
    <citation type="submission" date="2016-10" db="EMBL/GenBank/DDBJ databases">
        <authorList>
            <person name="Varghese N."/>
            <person name="Submissions S."/>
        </authorList>
    </citation>
    <scope>NUCLEOTIDE SEQUENCE [LARGE SCALE GENOMIC DNA]</scope>
    <source>
        <strain evidence="5">DSM 22329</strain>
    </source>
</reference>
<dbReference type="SUPFAM" id="SSF48239">
    <property type="entry name" value="Terpenoid cyclases/Protein prenyltransferases"/>
    <property type="match status" value="1"/>
</dbReference>
<accession>A0A1H0QCE9</accession>
<organism evidence="4 5">
    <name type="scientific">Pedococcus dokdonensis</name>
    <dbReference type="NCBI Taxonomy" id="443156"/>
    <lineage>
        <taxon>Bacteria</taxon>
        <taxon>Bacillati</taxon>
        <taxon>Actinomycetota</taxon>
        <taxon>Actinomycetes</taxon>
        <taxon>Micrococcales</taxon>
        <taxon>Intrasporangiaceae</taxon>
        <taxon>Pedococcus</taxon>
    </lineage>
</organism>
<proteinExistence type="predicted"/>
<evidence type="ECO:0000256" key="3">
    <source>
        <dbReference type="SAM" id="SignalP"/>
    </source>
</evidence>
<dbReference type="Proteomes" id="UP000199077">
    <property type="component" value="Chromosome I"/>
</dbReference>
<feature type="compositionally biased region" description="Low complexity" evidence="1">
    <location>
        <begin position="31"/>
        <end position="108"/>
    </location>
</feature>
<sequence>MHRTIRSARPAAALALALAATLVVPGAAFAGTTEPTPATTTAASTTSPTTGTPTGSPTTSTSPTTAATTTAPTTSADPTTATQPPSPVTTTATTTATASSSSTTTATTRSKRPTVKAESASKERTPFGSASGLRAALVPGDSSDQAAYAAGFIVRTLAARDDHYNYPASTFFDGGNTIDAVLALDGAGAGLAQADATTDYLAAHVNDYVGYPDPAGSPTAETYAGPLGKLVIGVVAQGGDPTDFGGQDLVARLEGLLTPAGRFSDKSNFGDATNPSGDYSNTIGQVLDIIALGRATGSVPDAAGDYLLDQQCADGGFRGNLDVAGAACTSDTDATAFAAQALVGLLGADDPATIAVLDWLSSHQAANGGFLNQDGQYNANTAGVAAQAFAAGGLDAELARAQAFLATLQFDCSFATALRGGIAFTSADYAALKAAPTKTAELDRALRATPQASLGLAGDSLLTVTADGAADDAPTLDCRTSTTSTTSSPATSTSSTSSVTPSGGGNDPADPASATPGSLAFTGADVAAMSLLGTLLLLAGVGAIVLARRKGVHA</sequence>
<evidence type="ECO:0000256" key="2">
    <source>
        <dbReference type="SAM" id="Phobius"/>
    </source>
</evidence>
<feature type="transmembrane region" description="Helical" evidence="2">
    <location>
        <begin position="526"/>
        <end position="547"/>
    </location>
</feature>
<protein>
    <submittedName>
        <fullName evidence="4">Prenyltransferase and squalene oxidase repeat-containing protein</fullName>
    </submittedName>
</protein>
<feature type="signal peptide" evidence="3">
    <location>
        <begin position="1"/>
        <end position="30"/>
    </location>
</feature>
<keyword evidence="2" id="KW-1133">Transmembrane helix</keyword>
<dbReference type="RefSeq" id="WP_157692935.1">
    <property type="nucleotide sequence ID" value="NZ_LT629711.1"/>
</dbReference>
<name>A0A1H0QCE9_9MICO</name>
<dbReference type="Gene3D" id="1.50.10.20">
    <property type="match status" value="1"/>
</dbReference>